<dbReference type="KEGG" id="pbr:PB2503_09859"/>
<dbReference type="STRING" id="314260.PB2503_09859"/>
<organism evidence="8 9">
    <name type="scientific">Parvularcula bermudensis (strain ATCC BAA-594 / HTCC2503 / KCTC 12087)</name>
    <dbReference type="NCBI Taxonomy" id="314260"/>
    <lineage>
        <taxon>Bacteria</taxon>
        <taxon>Pseudomonadati</taxon>
        <taxon>Pseudomonadota</taxon>
        <taxon>Alphaproteobacteria</taxon>
        <taxon>Parvularculales</taxon>
        <taxon>Parvularculaceae</taxon>
        <taxon>Parvularcula</taxon>
    </lineage>
</organism>
<keyword evidence="1 5" id="KW-0963">Cytoplasm</keyword>
<feature type="binding site" evidence="5">
    <location>
        <position position="249"/>
    </location>
    <ligand>
        <name>substrate</name>
    </ligand>
</feature>
<dbReference type="InterPro" id="IPR029062">
    <property type="entry name" value="Class_I_gatase-like"/>
</dbReference>
<dbReference type="Proteomes" id="UP000001302">
    <property type="component" value="Chromosome"/>
</dbReference>
<keyword evidence="3 5" id="KW-0808">Transferase</keyword>
<dbReference type="PANTHER" id="PTHR20919">
    <property type="entry name" value="HOMOSERINE O-SUCCINYLTRANSFERASE"/>
    <property type="match status" value="1"/>
</dbReference>
<keyword evidence="5" id="KW-0486">Methionine biosynthesis</keyword>
<name>E0TED8_PARBH</name>
<proteinExistence type="inferred from homology"/>
<feature type="active site" description="Acyl-thioester intermediate" evidence="5 6">
    <location>
        <position position="142"/>
    </location>
</feature>
<evidence type="ECO:0000256" key="3">
    <source>
        <dbReference type="ARBA" id="ARBA00022679"/>
    </source>
</evidence>
<feature type="binding site" evidence="5">
    <location>
        <position position="163"/>
    </location>
    <ligand>
        <name>substrate</name>
    </ligand>
</feature>
<comment type="catalytic activity">
    <reaction evidence="5">
        <text>L-homoserine + succinyl-CoA = O-succinyl-L-homoserine + CoA</text>
        <dbReference type="Rhea" id="RHEA:22008"/>
        <dbReference type="ChEBI" id="CHEBI:57287"/>
        <dbReference type="ChEBI" id="CHEBI:57292"/>
        <dbReference type="ChEBI" id="CHEBI:57476"/>
        <dbReference type="ChEBI" id="CHEBI:57661"/>
        <dbReference type="EC" id="2.3.1.46"/>
    </reaction>
</comment>
<accession>E0TED8</accession>
<feature type="active site" description="Proton acceptor" evidence="5">
    <location>
        <position position="235"/>
    </location>
</feature>
<dbReference type="Pfam" id="PF04204">
    <property type="entry name" value="HTS"/>
    <property type="match status" value="1"/>
</dbReference>
<feature type="site" description="Important for substrate specificity" evidence="5">
    <location>
        <position position="192"/>
    </location>
</feature>
<dbReference type="GO" id="GO:0004414">
    <property type="term" value="F:homoserine O-acetyltransferase activity"/>
    <property type="evidence" value="ECO:0007669"/>
    <property type="project" value="UniProtKB-UniRule"/>
</dbReference>
<dbReference type="PIRSF" id="PIRSF000450">
    <property type="entry name" value="H_ser_succinyltr"/>
    <property type="match status" value="1"/>
</dbReference>
<dbReference type="GO" id="GO:0008899">
    <property type="term" value="F:homoserine O-succinyltransferase activity"/>
    <property type="evidence" value="ECO:0007669"/>
    <property type="project" value="UniProtKB-EC"/>
</dbReference>
<dbReference type="UniPathway" id="UPA00051">
    <property type="reaction ID" value="UER00075"/>
</dbReference>
<dbReference type="HAMAP" id="MF_00295">
    <property type="entry name" value="MetA_acyltransf"/>
    <property type="match status" value="1"/>
</dbReference>
<dbReference type="GO" id="GO:0019281">
    <property type="term" value="P:L-methionine biosynthetic process from homoserine via O-succinyl-L-homoserine and cystathionine"/>
    <property type="evidence" value="ECO:0007669"/>
    <property type="project" value="InterPro"/>
</dbReference>
<feature type="site" description="Important for acyl-CoA specificity" evidence="5">
    <location>
        <position position="111"/>
    </location>
</feature>
<protein>
    <recommendedName>
        <fullName evidence="5">Homoserine O-succinyltransferase</fullName>
        <shortName evidence="5">HST</shortName>
        <ecNumber evidence="5">2.3.1.46</ecNumber>
    </recommendedName>
    <alternativeName>
        <fullName evidence="5">Homoserine transsuccinylase</fullName>
        <shortName evidence="5">HTS</shortName>
    </alternativeName>
</protein>
<sequence>MPIKIPDQLPARETLLDEGIMVMAESAAARQDIRPMRVGLLNLMPNKVQTETQLARLLAATALQVELTLVRATTHQSKTTPAAHLDAFYKTWEEVQGEKFDAFIVTGAPIGNIPYEDITYWSELKTIFDWTTSNCHSSLFVCWGAMAALYHFHGVGKTRLNEKAFGVFPHNNCRPGSPFLVGFADSIQVPVSRWTTLKRDVVEQVDQLRVLIDSAETGPCLIHEAFANRLFMMNHFEYDATSLKDEYLRDRAKNAETPLPKNYFPFDDPDSTPPNRWRAHAHLLFGNWLNYTYQTTPFDVTKIGEGRGGGSSNSPLAERLAAE</sequence>
<evidence type="ECO:0000256" key="2">
    <source>
        <dbReference type="ARBA" id="ARBA00022605"/>
    </source>
</evidence>
<dbReference type="RefSeq" id="WP_013300998.1">
    <property type="nucleotide sequence ID" value="NC_014414.1"/>
</dbReference>
<dbReference type="OrthoDB" id="9772423at2"/>
<evidence type="ECO:0000256" key="5">
    <source>
        <dbReference type="HAMAP-Rule" id="MF_00295"/>
    </source>
</evidence>
<evidence type="ECO:0000256" key="4">
    <source>
        <dbReference type="ARBA" id="ARBA00023315"/>
    </source>
</evidence>
<dbReference type="InterPro" id="IPR033752">
    <property type="entry name" value="MetA_family"/>
</dbReference>
<keyword evidence="4 5" id="KW-0012">Acyltransferase</keyword>
<gene>
    <name evidence="5" type="primary">metAS</name>
    <name evidence="8" type="ordered locus">PB2503_09859</name>
</gene>
<dbReference type="GO" id="GO:0005737">
    <property type="term" value="C:cytoplasm"/>
    <property type="evidence" value="ECO:0007669"/>
    <property type="project" value="UniProtKB-SubCell"/>
</dbReference>
<evidence type="ECO:0000256" key="6">
    <source>
        <dbReference type="PIRSR" id="PIRSR000450-1"/>
    </source>
</evidence>
<dbReference type="eggNOG" id="COG1897">
    <property type="taxonomic scope" value="Bacteria"/>
</dbReference>
<dbReference type="EC" id="2.3.1.46" evidence="5"/>
<comment type="caution">
    <text evidence="5">Lacks conserved residue(s) required for the propagation of feature annotation.</text>
</comment>
<comment type="pathway">
    <text evidence="5">Amino-acid biosynthesis; L-methionine biosynthesis via de novo pathway; O-succinyl-L-homoserine from L-homoserine: step 1/1.</text>
</comment>
<dbReference type="InterPro" id="IPR005697">
    <property type="entry name" value="HST_MetA"/>
</dbReference>
<dbReference type="HOGENOM" id="CLU_057851_0_1_5"/>
<comment type="function">
    <text evidence="5">Transfers a succinyl group from succinyl-CoA to L-homoserine, forming succinyl-L-homoserine.</text>
</comment>
<dbReference type="EMBL" id="CP002156">
    <property type="protein sequence ID" value="ADM10024.1"/>
    <property type="molecule type" value="Genomic_DNA"/>
</dbReference>
<dbReference type="CDD" id="cd03131">
    <property type="entry name" value="GATase1_HTS"/>
    <property type="match status" value="1"/>
</dbReference>
<comment type="similarity">
    <text evidence="5">Belongs to the MetA family.</text>
</comment>
<reference evidence="8 9" key="2">
    <citation type="journal article" date="2011" name="J. Bacteriol.">
        <title>Complete genome sequence of strain HTCC2503T of Parvularcula bermudensis, the type species of the order "Parvularculales" in the class Alphaproteobacteria.</title>
        <authorList>
            <person name="Oh H.M."/>
            <person name="Kang I."/>
            <person name="Vergin K.L."/>
            <person name="Kang D."/>
            <person name="Rhee K.H."/>
            <person name="Giovannoni S.J."/>
            <person name="Cho J.C."/>
        </authorList>
    </citation>
    <scope>NUCLEOTIDE SEQUENCE [LARGE SCALE GENOMIC DNA]</scope>
    <source>
        <strain evidence="9">ATCC BAA-594 / HTCC2503 / KCTC 12087</strain>
    </source>
</reference>
<reference evidence="9" key="1">
    <citation type="submission" date="2010-08" db="EMBL/GenBank/DDBJ databases">
        <title>Genome sequence of Parvularcula bermudensis HTCC2503.</title>
        <authorList>
            <person name="Kang D.-M."/>
            <person name="Oh H.-M."/>
            <person name="Cho J.-C."/>
        </authorList>
    </citation>
    <scope>NUCLEOTIDE SEQUENCE [LARGE SCALE GENOMIC DNA]</scope>
    <source>
        <strain evidence="9">ATCC BAA-594 / HTCC2503 / KCTC 12087</strain>
    </source>
</reference>
<evidence type="ECO:0000256" key="7">
    <source>
        <dbReference type="SAM" id="MobiDB-lite"/>
    </source>
</evidence>
<dbReference type="AlphaFoldDB" id="E0TED8"/>
<feature type="region of interest" description="Disordered" evidence="7">
    <location>
        <begin position="304"/>
        <end position="323"/>
    </location>
</feature>
<dbReference type="NCBIfam" id="TIGR01001">
    <property type="entry name" value="metA"/>
    <property type="match status" value="1"/>
</dbReference>
<dbReference type="SUPFAM" id="SSF52317">
    <property type="entry name" value="Class I glutamine amidotransferase-like"/>
    <property type="match status" value="1"/>
</dbReference>
<dbReference type="PANTHER" id="PTHR20919:SF0">
    <property type="entry name" value="HOMOSERINE O-SUCCINYLTRANSFERASE"/>
    <property type="match status" value="1"/>
</dbReference>
<feature type="active site" evidence="5">
    <location>
        <position position="237"/>
    </location>
</feature>
<evidence type="ECO:0000313" key="9">
    <source>
        <dbReference type="Proteomes" id="UP000001302"/>
    </source>
</evidence>
<feature type="binding site" evidence="5">
    <location>
        <position position="192"/>
    </location>
    <ligand>
        <name>substrate</name>
    </ligand>
</feature>
<evidence type="ECO:0000256" key="1">
    <source>
        <dbReference type="ARBA" id="ARBA00022490"/>
    </source>
</evidence>
<comment type="subcellular location">
    <subcellularLocation>
        <location evidence="5">Cytoplasm</location>
    </subcellularLocation>
</comment>
<evidence type="ECO:0000313" key="8">
    <source>
        <dbReference type="EMBL" id="ADM10024.1"/>
    </source>
</evidence>
<keyword evidence="2 5" id="KW-0028">Amino-acid biosynthesis</keyword>
<dbReference type="Gene3D" id="3.40.50.880">
    <property type="match status" value="1"/>
</dbReference>
<keyword evidence="9" id="KW-1185">Reference proteome</keyword>